<sequence length="238" mass="26505">MTLLDEIFEAYGGRRAWQEASSITARQFFGGVLWAMKGHPGALDDVQVTVDLDREHTRQEPFFEPGLHTDFTPGRVAVERTDGTVVDELVDPRASFAGHTLETPWTRLQLAYFSGYAMWTYTTEPRSLVLPGVRTEELGTVERDGRSFRMLGVTYPDDVATHTPHQVLYVDAEGLIRRRDYAVDIAGGTPAAQYASDFTWVDGLLVPTSRAIFSRDETGAKVPDPVIVSIRLEKVVVS</sequence>
<keyword evidence="2" id="KW-1185">Reference proteome</keyword>
<accession>A0A5P9QCR0</accession>
<dbReference type="AlphaFoldDB" id="A0A5P9QCR0"/>
<evidence type="ECO:0000313" key="2">
    <source>
        <dbReference type="Proteomes" id="UP000326702"/>
    </source>
</evidence>
<name>A0A5P9QCR0_9MICO</name>
<dbReference type="KEGG" id="lxl:KDY119_02761"/>
<gene>
    <name evidence="1" type="ORF">KDY119_02761</name>
</gene>
<dbReference type="OrthoDB" id="8746011at2"/>
<organism evidence="1 2">
    <name type="scientific">Luteimicrobium xylanilyticum</name>
    <dbReference type="NCBI Taxonomy" id="1133546"/>
    <lineage>
        <taxon>Bacteria</taxon>
        <taxon>Bacillati</taxon>
        <taxon>Actinomycetota</taxon>
        <taxon>Actinomycetes</taxon>
        <taxon>Micrococcales</taxon>
        <taxon>Luteimicrobium</taxon>
    </lineage>
</organism>
<evidence type="ECO:0000313" key="1">
    <source>
        <dbReference type="EMBL" id="QFU99234.1"/>
    </source>
</evidence>
<dbReference type="RefSeq" id="WP_036946984.1">
    <property type="nucleotide sequence ID" value="NZ_BAABIH010000008.1"/>
</dbReference>
<dbReference type="EMBL" id="CP045529">
    <property type="protein sequence ID" value="QFU99234.1"/>
    <property type="molecule type" value="Genomic_DNA"/>
</dbReference>
<proteinExistence type="predicted"/>
<protein>
    <submittedName>
        <fullName evidence="1">Uncharacterized protein</fullName>
    </submittedName>
</protein>
<reference evidence="1 2" key="1">
    <citation type="submission" date="2019-10" db="EMBL/GenBank/DDBJ databases">
        <title>Genome sequence of Luteimicrobium xylanilyticum HY-24.</title>
        <authorList>
            <person name="Kim D.Y."/>
            <person name="Park H.-Y."/>
        </authorList>
    </citation>
    <scope>NUCLEOTIDE SEQUENCE [LARGE SCALE GENOMIC DNA]</scope>
    <source>
        <strain evidence="1 2">HY-24</strain>
    </source>
</reference>
<dbReference type="Proteomes" id="UP000326702">
    <property type="component" value="Chromosome"/>
</dbReference>